<dbReference type="Gene3D" id="3.40.50.720">
    <property type="entry name" value="NAD(P)-binding Rossmann-like Domain"/>
    <property type="match status" value="1"/>
</dbReference>
<evidence type="ECO:0000313" key="1">
    <source>
        <dbReference type="EMBL" id="KAK5174214.1"/>
    </source>
</evidence>
<comment type="caution">
    <text evidence="1">The sequence shown here is derived from an EMBL/GenBank/DDBJ whole genome shotgun (WGS) entry which is preliminary data.</text>
</comment>
<dbReference type="PANTHER" id="PTHR14097">
    <property type="entry name" value="OXIDOREDUCTASE HTATIP2"/>
    <property type="match status" value="1"/>
</dbReference>
<keyword evidence="2" id="KW-1185">Reference proteome</keyword>
<dbReference type="InterPro" id="IPR036291">
    <property type="entry name" value="NAD(P)-bd_dom_sf"/>
</dbReference>
<reference evidence="1 2" key="1">
    <citation type="submission" date="2023-08" db="EMBL/GenBank/DDBJ databases">
        <title>Black Yeasts Isolated from many extreme environments.</title>
        <authorList>
            <person name="Coleine C."/>
            <person name="Stajich J.E."/>
            <person name="Selbmann L."/>
        </authorList>
    </citation>
    <scope>NUCLEOTIDE SEQUENCE [LARGE SCALE GENOMIC DNA]</scope>
    <source>
        <strain evidence="1 2">CCFEE 5935</strain>
    </source>
</reference>
<dbReference type="EMBL" id="JAVRRT010000002">
    <property type="protein sequence ID" value="KAK5174214.1"/>
    <property type="molecule type" value="Genomic_DNA"/>
</dbReference>
<evidence type="ECO:0008006" key="3">
    <source>
        <dbReference type="Google" id="ProtNLM"/>
    </source>
</evidence>
<sequence length="240" mass="26657">MKVILTGSTGTVGGGVLRRCLAHPSITEVVALTRRPMEIKDAKLQNVIHKDFSKYDGDVIQQLKGAVACIWALGSPTSGKEVHVDYTQTAIKMLLQSVVPEEPTGRPFRFVYTSGGLVPYLDSNLLFFLGEIRKVRVRTRYSISAANSPDTQQGKLDQEVLDTETQNPGRWESFVARPWHVVDEPPRIRFLVSNSWIYKDELGAAMVDAALNGGGERIMDNAPMRERGQKAMETIEKGKL</sequence>
<dbReference type="AlphaFoldDB" id="A0AAV9PPK2"/>
<dbReference type="PANTHER" id="PTHR14097:SF8">
    <property type="entry name" value="NAD(P)-BINDING DOMAIN-CONTAINING PROTEIN"/>
    <property type="match status" value="1"/>
</dbReference>
<proteinExistence type="predicted"/>
<gene>
    <name evidence="1" type="ORF">LTR77_001294</name>
</gene>
<dbReference type="RefSeq" id="XP_064662883.1">
    <property type="nucleotide sequence ID" value="XM_064798556.1"/>
</dbReference>
<protein>
    <recommendedName>
        <fullName evidence="3">NAD(P)-binding domain-containing protein</fullName>
    </recommendedName>
</protein>
<name>A0AAV9PPK2_9PEZI</name>
<organism evidence="1 2">
    <name type="scientific">Saxophila tyrrhenica</name>
    <dbReference type="NCBI Taxonomy" id="1690608"/>
    <lineage>
        <taxon>Eukaryota</taxon>
        <taxon>Fungi</taxon>
        <taxon>Dikarya</taxon>
        <taxon>Ascomycota</taxon>
        <taxon>Pezizomycotina</taxon>
        <taxon>Dothideomycetes</taxon>
        <taxon>Dothideomycetidae</taxon>
        <taxon>Mycosphaerellales</taxon>
        <taxon>Extremaceae</taxon>
        <taxon>Saxophila</taxon>
    </lineage>
</organism>
<evidence type="ECO:0000313" key="2">
    <source>
        <dbReference type="Proteomes" id="UP001337655"/>
    </source>
</evidence>
<accession>A0AAV9PPK2</accession>
<dbReference type="Proteomes" id="UP001337655">
    <property type="component" value="Unassembled WGS sequence"/>
</dbReference>
<dbReference type="GeneID" id="89922642"/>
<dbReference type="SUPFAM" id="SSF51735">
    <property type="entry name" value="NAD(P)-binding Rossmann-fold domains"/>
    <property type="match status" value="1"/>
</dbReference>